<dbReference type="Pfam" id="PF07290">
    <property type="entry name" value="YqiJ_OB"/>
    <property type="match status" value="1"/>
</dbReference>
<evidence type="ECO:0000259" key="3">
    <source>
        <dbReference type="Pfam" id="PF21001"/>
    </source>
</evidence>
<dbReference type="STRING" id="81569.RUM4293_02681"/>
<feature type="domain" description="Inner membrane protein YqiJ N-terminal" evidence="3">
    <location>
        <begin position="25"/>
        <end position="158"/>
    </location>
</feature>
<dbReference type="InterPro" id="IPR010840">
    <property type="entry name" value="YqiJ_OB"/>
</dbReference>
<evidence type="ECO:0000256" key="1">
    <source>
        <dbReference type="SAM" id="Phobius"/>
    </source>
</evidence>
<reference evidence="4 5" key="1">
    <citation type="submission" date="2015-09" db="EMBL/GenBank/DDBJ databases">
        <authorList>
            <consortium name="Swine Surveillance"/>
        </authorList>
    </citation>
    <scope>NUCLEOTIDE SEQUENCE [LARGE SCALE GENOMIC DNA]</scope>
    <source>
        <strain evidence="4 5">CECT 4292</strain>
    </source>
</reference>
<keyword evidence="1" id="KW-0812">Transmembrane</keyword>
<accession>A0A0N7LQJ2</accession>
<dbReference type="InterPro" id="IPR048376">
    <property type="entry name" value="YqiJ_N"/>
</dbReference>
<feature type="domain" description="Inner membrane protein YqiJ OB-fold" evidence="2">
    <location>
        <begin position="186"/>
        <end position="239"/>
    </location>
</feature>
<feature type="transmembrane region" description="Helical" evidence="1">
    <location>
        <begin position="22"/>
        <end position="46"/>
    </location>
</feature>
<proteinExistence type="predicted"/>
<organism evidence="4 5">
    <name type="scientific">Ruegeria atlantica</name>
    <dbReference type="NCBI Taxonomy" id="81569"/>
    <lineage>
        <taxon>Bacteria</taxon>
        <taxon>Pseudomonadati</taxon>
        <taxon>Pseudomonadota</taxon>
        <taxon>Alphaproteobacteria</taxon>
        <taxon>Rhodobacterales</taxon>
        <taxon>Roseobacteraceae</taxon>
        <taxon>Ruegeria</taxon>
    </lineage>
</organism>
<feature type="transmembrane region" description="Helical" evidence="1">
    <location>
        <begin position="146"/>
        <end position="171"/>
    </location>
</feature>
<name>A0A0N7LQJ2_9RHOB</name>
<dbReference type="AlphaFoldDB" id="A0A0N7LQJ2"/>
<dbReference type="EMBL" id="CYPU01000039">
    <property type="protein sequence ID" value="CUH48172.1"/>
    <property type="molecule type" value="Genomic_DNA"/>
</dbReference>
<dbReference type="Proteomes" id="UP000050783">
    <property type="component" value="Unassembled WGS sequence"/>
</dbReference>
<dbReference type="Pfam" id="PF21001">
    <property type="entry name" value="YqiJ_N"/>
    <property type="match status" value="1"/>
</dbReference>
<feature type="transmembrane region" description="Helical" evidence="1">
    <location>
        <begin position="113"/>
        <end position="134"/>
    </location>
</feature>
<protein>
    <submittedName>
        <fullName evidence="4">Inner membrane protein YqiJ</fullName>
    </submittedName>
</protein>
<evidence type="ECO:0000313" key="4">
    <source>
        <dbReference type="EMBL" id="CUH48172.1"/>
    </source>
</evidence>
<gene>
    <name evidence="4" type="primary">yqiJ</name>
    <name evidence="4" type="ORF">RUA4292_02350</name>
</gene>
<evidence type="ECO:0000259" key="2">
    <source>
        <dbReference type="Pfam" id="PF07290"/>
    </source>
</evidence>
<sequence>MYTTVYNNEGKQLMFDFLLEGAFAPFTLALALLFGLLVLELIALVLGGSLMAGEGDVDLDVVDAPDLDVGDFGLDIDADMDLGDFELAEIEADAPGAVSAGPLAWLGIGKVPFMIWLVVLLAGFGLSGMGLQLTLRDLLGFDLPPWMAAIPAGAFGLWFARGFGGIFARLLPKTETEAMSERLLAHRRGVITQGTASRGRPAEVRVMDRFGNTHYLRAEPLQDKDTLEQGTDVLVLRDRRRDRFVLVGMSE</sequence>
<evidence type="ECO:0000313" key="5">
    <source>
        <dbReference type="Proteomes" id="UP000050783"/>
    </source>
</evidence>
<keyword evidence="1" id="KW-1133">Transmembrane helix</keyword>
<keyword evidence="1" id="KW-0472">Membrane</keyword>